<organism evidence="3 4">
    <name type="scientific">Chitinophaga polysaccharea</name>
    <dbReference type="NCBI Taxonomy" id="1293035"/>
    <lineage>
        <taxon>Bacteria</taxon>
        <taxon>Pseudomonadati</taxon>
        <taxon>Bacteroidota</taxon>
        <taxon>Chitinophagia</taxon>
        <taxon>Chitinophagales</taxon>
        <taxon>Chitinophagaceae</taxon>
        <taxon>Chitinophaga</taxon>
    </lineage>
</organism>
<dbReference type="GO" id="GO:0016787">
    <property type="term" value="F:hydrolase activity"/>
    <property type="evidence" value="ECO:0007669"/>
    <property type="project" value="InterPro"/>
</dbReference>
<keyword evidence="4" id="KW-1185">Reference proteome</keyword>
<accession>A0A561PQH5</accession>
<evidence type="ECO:0000313" key="3">
    <source>
        <dbReference type="EMBL" id="TWF40374.1"/>
    </source>
</evidence>
<dbReference type="InterPro" id="IPR029032">
    <property type="entry name" value="AhpD-like"/>
</dbReference>
<evidence type="ECO:0000313" key="4">
    <source>
        <dbReference type="Proteomes" id="UP000320811"/>
    </source>
</evidence>
<dbReference type="InterPro" id="IPR029058">
    <property type="entry name" value="AB_hydrolase_fold"/>
</dbReference>
<dbReference type="Pfam" id="PF01738">
    <property type="entry name" value="DLH"/>
    <property type="match status" value="1"/>
</dbReference>
<dbReference type="EMBL" id="VIWO01000004">
    <property type="protein sequence ID" value="TWF40374.1"/>
    <property type="molecule type" value="Genomic_DNA"/>
</dbReference>
<feature type="domain" description="Carboxymuconolactone decarboxylase-like" evidence="2">
    <location>
        <begin position="25"/>
        <end position="93"/>
    </location>
</feature>
<proteinExistence type="predicted"/>
<evidence type="ECO:0008006" key="5">
    <source>
        <dbReference type="Google" id="ProtNLM"/>
    </source>
</evidence>
<dbReference type="OrthoDB" id="9805123at2"/>
<sequence>MIIFKNNSVMALSIVFSGMCGSVNAQQREQVLSDKQESIIPIAAYAATGNQTNLNQALNKGLDAGLSINEVKEILVQLYAYAGFPRSLNAIGTLENVVSDRKQSGINDAVGKSPAAVTFKPSKFEYGKAVQTELTGTTNIGAPQKYVPVIDTFLKEHLFADIFSRDNMDYQSREIATISALASMDGTEAQLRAHLNVGRNVGFTEQQLRRMAFLISTKVGWQEGSTATKMLNELFNTASADLVKTGNDVIVEKVTFPNHNITVVGNLFLPKNFDQHKRYPAILVGHPAGGVKEQTAGLYAQKLAEQGYITLAFDASYQGESGGEPRFLEDPAVRVEDFRAATDYLSNHPSIDPNRIGVLGICAGGGFAIKAAQTEHRLKAVATVSMVDLGQLRREGLNGVLKPQMQQRLDEVGKQRTREAHGEPVKYVNYVFSTREEIPAGATGMYKEGYEYYRTPRGQHPNSQNKYVFTSLDKLMAFTALDQVEMISPRPLLLIIGKNADSRYFSDDAFARASAPKELFEVPGASHIDMYDKPEYVPQAVKKLSDFFGQYLK</sequence>
<dbReference type="RefSeq" id="WP_145670380.1">
    <property type="nucleotide sequence ID" value="NZ_VIWO01000004.1"/>
</dbReference>
<dbReference type="AlphaFoldDB" id="A0A561PQH5"/>
<dbReference type="Gene3D" id="3.40.50.1820">
    <property type="entry name" value="alpha/beta hydrolase"/>
    <property type="match status" value="1"/>
</dbReference>
<protein>
    <recommendedName>
        <fullName evidence="5">Dienelactone hydrolase</fullName>
    </recommendedName>
</protein>
<feature type="domain" description="Dienelactone hydrolase" evidence="1">
    <location>
        <begin position="273"/>
        <end position="382"/>
    </location>
</feature>
<dbReference type="Gene3D" id="1.10.10.800">
    <property type="match status" value="1"/>
</dbReference>
<dbReference type="InterPro" id="IPR002925">
    <property type="entry name" value="Dienelactn_hydro"/>
</dbReference>
<evidence type="ECO:0000259" key="1">
    <source>
        <dbReference type="Pfam" id="PF01738"/>
    </source>
</evidence>
<dbReference type="InterPro" id="IPR051411">
    <property type="entry name" value="Polyketide_trans_af380"/>
</dbReference>
<dbReference type="PANTHER" id="PTHR47751:SF1">
    <property type="entry name" value="SUPERFAMILY HYDROLASE, PUTATIVE (AFU_ORTHOLOGUE AFUA_2G16580)-RELATED"/>
    <property type="match status" value="1"/>
</dbReference>
<dbReference type="Pfam" id="PF02627">
    <property type="entry name" value="CMD"/>
    <property type="match status" value="1"/>
</dbReference>
<evidence type="ECO:0000259" key="2">
    <source>
        <dbReference type="Pfam" id="PF02627"/>
    </source>
</evidence>
<name>A0A561PQH5_9BACT</name>
<dbReference type="PANTHER" id="PTHR47751">
    <property type="entry name" value="SUPERFAMILY HYDROLASE, PUTATIVE (AFU_ORTHOLOGUE AFUA_2G16580)-RELATED"/>
    <property type="match status" value="1"/>
</dbReference>
<dbReference type="Proteomes" id="UP000320811">
    <property type="component" value="Unassembled WGS sequence"/>
</dbReference>
<dbReference type="SUPFAM" id="SSF53474">
    <property type="entry name" value="alpha/beta-Hydrolases"/>
    <property type="match status" value="1"/>
</dbReference>
<dbReference type="InterPro" id="IPR003779">
    <property type="entry name" value="CMD-like"/>
</dbReference>
<dbReference type="SUPFAM" id="SSF69118">
    <property type="entry name" value="AhpD-like"/>
    <property type="match status" value="1"/>
</dbReference>
<comment type="caution">
    <text evidence="3">The sequence shown here is derived from an EMBL/GenBank/DDBJ whole genome shotgun (WGS) entry which is preliminary data.</text>
</comment>
<dbReference type="Gene3D" id="1.20.1290.10">
    <property type="entry name" value="AhpD-like"/>
    <property type="match status" value="1"/>
</dbReference>
<reference evidence="3 4" key="1">
    <citation type="submission" date="2019-06" db="EMBL/GenBank/DDBJ databases">
        <title>Sorghum-associated microbial communities from plants grown in Nebraska, USA.</title>
        <authorList>
            <person name="Schachtman D."/>
        </authorList>
    </citation>
    <scope>NUCLEOTIDE SEQUENCE [LARGE SCALE GENOMIC DNA]</scope>
    <source>
        <strain evidence="3 4">1209</strain>
    </source>
</reference>
<dbReference type="GO" id="GO:0051920">
    <property type="term" value="F:peroxiredoxin activity"/>
    <property type="evidence" value="ECO:0007669"/>
    <property type="project" value="InterPro"/>
</dbReference>
<gene>
    <name evidence="3" type="ORF">FHW36_10456</name>
</gene>